<dbReference type="STRING" id="1798374.A2Z33_05100"/>
<sequence>MGVTSDIYPEFMNIWNSHHSEINTIYDVELMINEFREIGLNLPDDYCFNDEFVKRFTPNESITKPINKAIEYGISVGLLTNMYQRMFKKISDANLLPRINFYPIIDSSLLGVAKPDIKIYEIALKEISYKPQNVLFVDNSIPNIKTAQLLGWQTYLYNPRNPIKSSNELLDIINISR</sequence>
<reference evidence="1 2" key="1">
    <citation type="journal article" date="2016" name="Nat. Commun.">
        <title>Thousands of microbial genomes shed light on interconnected biogeochemical processes in an aquifer system.</title>
        <authorList>
            <person name="Anantharaman K."/>
            <person name="Brown C.T."/>
            <person name="Hug L.A."/>
            <person name="Sharon I."/>
            <person name="Castelle C.J."/>
            <person name="Probst A.J."/>
            <person name="Thomas B.C."/>
            <person name="Singh A."/>
            <person name="Wilkins M.J."/>
            <person name="Karaoz U."/>
            <person name="Brodie E.L."/>
            <person name="Williams K.H."/>
            <person name="Hubbard S.S."/>
            <person name="Banfield J.F."/>
        </authorList>
    </citation>
    <scope>NUCLEOTIDE SEQUENCE [LARGE SCALE GENOMIC DNA]</scope>
</reference>
<evidence type="ECO:0000313" key="2">
    <source>
        <dbReference type="Proteomes" id="UP000178448"/>
    </source>
</evidence>
<name>A0A1F5YQE9_9BACT</name>
<comment type="caution">
    <text evidence="1">The sequence shown here is derived from an EMBL/GenBank/DDBJ whole genome shotgun (WGS) entry which is preliminary data.</text>
</comment>
<dbReference type="InterPro" id="IPR023214">
    <property type="entry name" value="HAD_sf"/>
</dbReference>
<dbReference type="InterPro" id="IPR052898">
    <property type="entry name" value="ACAD10-like"/>
</dbReference>
<accession>A0A1F5YQE9</accession>
<dbReference type="PANTHER" id="PTHR47829">
    <property type="entry name" value="HYDROLASE, PUTATIVE (AFU_ORTHOLOGUE AFUA_1G12880)-RELATED"/>
    <property type="match status" value="1"/>
</dbReference>
<dbReference type="InterPro" id="IPR036412">
    <property type="entry name" value="HAD-like_sf"/>
</dbReference>
<dbReference type="PRINTS" id="PR00413">
    <property type="entry name" value="HADHALOGNASE"/>
</dbReference>
<dbReference type="AlphaFoldDB" id="A0A1F5YQE9"/>
<evidence type="ECO:0008006" key="3">
    <source>
        <dbReference type="Google" id="ProtNLM"/>
    </source>
</evidence>
<dbReference type="Proteomes" id="UP000178448">
    <property type="component" value="Unassembled WGS sequence"/>
</dbReference>
<dbReference type="Gene3D" id="3.40.50.1000">
    <property type="entry name" value="HAD superfamily/HAD-like"/>
    <property type="match status" value="1"/>
</dbReference>
<evidence type="ECO:0000313" key="1">
    <source>
        <dbReference type="EMBL" id="OGG02409.1"/>
    </source>
</evidence>
<protein>
    <recommendedName>
        <fullName evidence="3">Haloacid dehalogenase</fullName>
    </recommendedName>
</protein>
<dbReference type="Pfam" id="PF00702">
    <property type="entry name" value="Hydrolase"/>
    <property type="match status" value="1"/>
</dbReference>
<dbReference type="PANTHER" id="PTHR47829:SF1">
    <property type="entry name" value="HAD FAMILY PHOSPHATASE"/>
    <property type="match status" value="1"/>
</dbReference>
<dbReference type="InterPro" id="IPR006439">
    <property type="entry name" value="HAD-SF_hydro_IA"/>
</dbReference>
<dbReference type="EMBL" id="MFJD01000008">
    <property type="protein sequence ID" value="OGG02409.1"/>
    <property type="molecule type" value="Genomic_DNA"/>
</dbReference>
<proteinExistence type="predicted"/>
<gene>
    <name evidence="1" type="ORF">A2Z33_05100</name>
</gene>
<organism evidence="1 2">
    <name type="scientific">Candidatus Gottesmanbacteria bacterium RBG_16_52_11</name>
    <dbReference type="NCBI Taxonomy" id="1798374"/>
    <lineage>
        <taxon>Bacteria</taxon>
        <taxon>Candidatus Gottesmaniibacteriota</taxon>
    </lineage>
</organism>
<dbReference type="NCBIfam" id="TIGR01509">
    <property type="entry name" value="HAD-SF-IA-v3"/>
    <property type="match status" value="1"/>
</dbReference>
<dbReference type="SUPFAM" id="SSF56784">
    <property type="entry name" value="HAD-like"/>
    <property type="match status" value="1"/>
</dbReference>